<evidence type="ECO:0000313" key="2">
    <source>
        <dbReference type="Proteomes" id="UP000014461"/>
    </source>
</evidence>
<keyword evidence="2" id="KW-1185">Reference proteome</keyword>
<dbReference type="OrthoDB" id="70513at2"/>
<sequence length="277" mass="31662">MKELIVLAVHGMGQRKPNFADGLEEKLTEYLGNDVMNKVSLQRVKYYSALQAPQDQLINDIWQTYHNRFSTLSNLGRRFFMNSFSDATSLEVAGRRQTDDYMEIIKAVQAAFFKGMNECGFNTNVPVVIICHSLGAQVISNYFWDALNRNDAKVWDKNHNDFLQNIDDDKLAYLKGNRVKLLFTTGCNIPLFLGGLQTRECFTKPSIEFSWLNYFDGDDWLGWPLKELGPSYQFVIDQCVSVGGPISGNTPWSHTLYWTDKDVYRAFGDRIKGFLGA</sequence>
<organism evidence="1 2">
    <name type="scientific">Agarivorans albus MKT 106</name>
    <dbReference type="NCBI Taxonomy" id="1331007"/>
    <lineage>
        <taxon>Bacteria</taxon>
        <taxon>Pseudomonadati</taxon>
        <taxon>Pseudomonadota</taxon>
        <taxon>Gammaproteobacteria</taxon>
        <taxon>Alteromonadales</taxon>
        <taxon>Alteromonadaceae</taxon>
        <taxon>Agarivorans</taxon>
    </lineage>
</organism>
<proteinExistence type="predicted"/>
<dbReference type="Proteomes" id="UP000014461">
    <property type="component" value="Unassembled WGS sequence"/>
</dbReference>
<accession>R9PJZ2</accession>
<comment type="caution">
    <text evidence="1">The sequence shown here is derived from an EMBL/GenBank/DDBJ whole genome shotgun (WGS) entry which is preliminary data.</text>
</comment>
<evidence type="ECO:0000313" key="1">
    <source>
        <dbReference type="EMBL" id="GAD01699.1"/>
    </source>
</evidence>
<gene>
    <name evidence="1" type="ORF">AALB_1779</name>
</gene>
<reference evidence="1" key="1">
    <citation type="journal article" date="2013" name="Genome Announc.">
        <title>Draft Genome Sequence of Agarivorans albus Strain MKT 106T, an Agarolytic Marine Bacterium.</title>
        <authorList>
            <person name="Yasuike M."/>
            <person name="Nakamura Y."/>
            <person name="Kai W."/>
            <person name="Fujiwara A."/>
            <person name="Fukui Y."/>
            <person name="Satomi M."/>
            <person name="Sano M."/>
        </authorList>
    </citation>
    <scope>NUCLEOTIDE SEQUENCE [LARGE SCALE GENOMIC DNA]</scope>
</reference>
<dbReference type="AlphaFoldDB" id="R9PJZ2"/>
<dbReference type="EMBL" id="BARX01000010">
    <property type="protein sequence ID" value="GAD01699.1"/>
    <property type="molecule type" value="Genomic_DNA"/>
</dbReference>
<protein>
    <submittedName>
        <fullName evidence="1">Uncharacterized protein</fullName>
    </submittedName>
</protein>
<dbReference type="RefSeq" id="WP_016401467.1">
    <property type="nucleotide sequence ID" value="NZ_BARX01000010.1"/>
</dbReference>
<name>R9PJZ2_AGAAL</name>